<evidence type="ECO:0000256" key="1">
    <source>
        <dbReference type="ARBA" id="ARBA00023002"/>
    </source>
</evidence>
<dbReference type="InterPro" id="IPR036812">
    <property type="entry name" value="NAD(P)_OxRdtase_dom_sf"/>
</dbReference>
<dbReference type="Proteomes" id="UP000256269">
    <property type="component" value="Unassembled WGS sequence"/>
</dbReference>
<dbReference type="AlphaFoldDB" id="A0A3E0HU53"/>
<dbReference type="Pfam" id="PF00248">
    <property type="entry name" value="Aldo_ket_red"/>
    <property type="match status" value="1"/>
</dbReference>
<dbReference type="PANTHER" id="PTHR43364">
    <property type="entry name" value="NADH-SPECIFIC METHYLGLYOXAL REDUCTASE-RELATED"/>
    <property type="match status" value="1"/>
</dbReference>
<dbReference type="SUPFAM" id="SSF51430">
    <property type="entry name" value="NAD(P)-linked oxidoreductase"/>
    <property type="match status" value="1"/>
</dbReference>
<name>A0A3E0HU53_9PSEU</name>
<reference evidence="3 4" key="1">
    <citation type="submission" date="2018-08" db="EMBL/GenBank/DDBJ databases">
        <title>Genomic Encyclopedia of Archaeal and Bacterial Type Strains, Phase II (KMG-II): from individual species to whole genera.</title>
        <authorList>
            <person name="Goeker M."/>
        </authorList>
    </citation>
    <scope>NUCLEOTIDE SEQUENCE [LARGE SCALE GENOMIC DNA]</scope>
    <source>
        <strain evidence="3 4">DSM 45791</strain>
    </source>
</reference>
<dbReference type="FunFam" id="3.20.20.100:FF:000004">
    <property type="entry name" value="Oxidoreductase, aldo/keto reductase"/>
    <property type="match status" value="1"/>
</dbReference>
<dbReference type="CDD" id="cd19081">
    <property type="entry name" value="AKR_AKR9C1"/>
    <property type="match status" value="1"/>
</dbReference>
<protein>
    <submittedName>
        <fullName evidence="3">Aryl-alcohol dehydrogenase (NADP+)</fullName>
    </submittedName>
</protein>
<dbReference type="GO" id="GO:0005829">
    <property type="term" value="C:cytosol"/>
    <property type="evidence" value="ECO:0007669"/>
    <property type="project" value="UniProtKB-ARBA"/>
</dbReference>
<dbReference type="InterPro" id="IPR023210">
    <property type="entry name" value="NADP_OxRdtase_dom"/>
</dbReference>
<evidence type="ECO:0000259" key="2">
    <source>
        <dbReference type="Pfam" id="PF00248"/>
    </source>
</evidence>
<feature type="domain" description="NADP-dependent oxidoreductase" evidence="2">
    <location>
        <begin position="29"/>
        <end position="330"/>
    </location>
</feature>
<comment type="caution">
    <text evidence="3">The sequence shown here is derived from an EMBL/GenBank/DDBJ whole genome shotgun (WGS) entry which is preliminary data.</text>
</comment>
<keyword evidence="1" id="KW-0560">Oxidoreductase</keyword>
<evidence type="ECO:0000313" key="4">
    <source>
        <dbReference type="Proteomes" id="UP000256269"/>
    </source>
</evidence>
<proteinExistence type="predicted"/>
<sequence>MELQAIQTPWESIVEYRKLGGSGCSVSALALGTMTFGRETDEEGSHAQLDAFAAAGGTLIDTADVYSGGVSETIVGKWLASRPGEVTDKIVIATKGRFPTDTTDPNAVGLSRRHLDQALTASLRRLGIETIDLYQVHAWDPITPLAETLEFLDGAVRTGKIRYYGLSNFLGWQVQKAVDLAEARGLVKPVTLQPQYNLLSREIEWEIVPACESTGLGLLPWSPLAGGMLTGKYQRDAEAPADTRLSNAGTSSFFVQRSAAQRTWDVIETVRTIATEREISAAQVALAWVKGRTQVTSVIIGARTQEQFADNMAAADLVLTEKEMERLNTASEVPVDYPYGGMALLQRSRQIEGGWGPGWGR</sequence>
<organism evidence="3 4">
    <name type="scientific">Kutzneria buriramensis</name>
    <dbReference type="NCBI Taxonomy" id="1045776"/>
    <lineage>
        <taxon>Bacteria</taxon>
        <taxon>Bacillati</taxon>
        <taxon>Actinomycetota</taxon>
        <taxon>Actinomycetes</taxon>
        <taxon>Pseudonocardiales</taxon>
        <taxon>Pseudonocardiaceae</taxon>
        <taxon>Kutzneria</taxon>
    </lineage>
</organism>
<dbReference type="GO" id="GO:0016491">
    <property type="term" value="F:oxidoreductase activity"/>
    <property type="evidence" value="ECO:0007669"/>
    <property type="project" value="UniProtKB-KW"/>
</dbReference>
<accession>A0A3E0HU53</accession>
<keyword evidence="4" id="KW-1185">Reference proteome</keyword>
<evidence type="ECO:0000313" key="3">
    <source>
        <dbReference type="EMBL" id="REH49987.1"/>
    </source>
</evidence>
<dbReference type="PANTHER" id="PTHR43364:SF4">
    <property type="entry name" value="NAD(P)-LINKED OXIDOREDUCTASE SUPERFAMILY PROTEIN"/>
    <property type="match status" value="1"/>
</dbReference>
<dbReference type="InterPro" id="IPR050523">
    <property type="entry name" value="AKR_Detox_Biosynth"/>
</dbReference>
<dbReference type="Gene3D" id="3.20.20.100">
    <property type="entry name" value="NADP-dependent oxidoreductase domain"/>
    <property type="match status" value="1"/>
</dbReference>
<dbReference type="EMBL" id="QUNO01000004">
    <property type="protein sequence ID" value="REH49987.1"/>
    <property type="molecule type" value="Genomic_DNA"/>
</dbReference>
<gene>
    <name evidence="3" type="ORF">BCF44_104254</name>
</gene>